<proteinExistence type="predicted"/>
<dbReference type="Proteomes" id="UP001215097">
    <property type="component" value="Chromosome"/>
</dbReference>
<dbReference type="RefSeq" id="WP_282216107.1">
    <property type="nucleotide sequence ID" value="NZ_BAAAUN010000001.1"/>
</dbReference>
<accession>A0ABY7XJH4</accession>
<dbReference type="Gene3D" id="1.10.10.10">
    <property type="entry name" value="Winged helix-like DNA-binding domain superfamily/Winged helix DNA-binding domain"/>
    <property type="match status" value="1"/>
</dbReference>
<dbReference type="PANTHER" id="PTHR30319">
    <property type="entry name" value="PHENYLACETIC ACID REGULATOR-RELATED TRANSCRIPTIONAL REPRESSOR"/>
    <property type="match status" value="1"/>
</dbReference>
<dbReference type="Gene3D" id="3.30.70.2650">
    <property type="match status" value="1"/>
</dbReference>
<dbReference type="InterPro" id="IPR013225">
    <property type="entry name" value="PaaX_C"/>
</dbReference>
<sequence>MGAEHPSTSSGTQGTGSGTQGTGSGTLGAEHRDTAAVLDDIDARPGSTASLLRTLIGVYLRPLGGEISAADLVALAGDLGIPAAQARTGITRLKQKGLLLAERSGTIGYRLNPAAVGMLERGDRRIFEMREMTDADTWCLVSFSVPESARSVRHQLRRRLQWIGAGNVSPALWICPGHLQDEVIEILEDLDARPWTTLFQASAPLPSGSLIDAAAQWWDLDALRGEHLAFQASLPSLPAEPFAAYVRLIDGWRVLPYTDPGLPPSMLPSDWPGRRSFDEFARLSAALAAPAWEHVRAVTRRDAPSSP</sequence>
<evidence type="ECO:0000259" key="3">
    <source>
        <dbReference type="Pfam" id="PF08223"/>
    </source>
</evidence>
<dbReference type="InterPro" id="IPR036388">
    <property type="entry name" value="WH-like_DNA-bd_sf"/>
</dbReference>
<evidence type="ECO:0000313" key="6">
    <source>
        <dbReference type="Proteomes" id="UP001215097"/>
    </source>
</evidence>
<protein>
    <submittedName>
        <fullName evidence="5">Regulator</fullName>
    </submittedName>
</protein>
<feature type="region of interest" description="Disordered" evidence="1">
    <location>
        <begin position="1"/>
        <end position="28"/>
    </location>
</feature>
<feature type="compositionally biased region" description="Gly residues" evidence="1">
    <location>
        <begin position="13"/>
        <end position="26"/>
    </location>
</feature>
<evidence type="ECO:0000313" key="5">
    <source>
        <dbReference type="EMBL" id="WDM42239.1"/>
    </source>
</evidence>
<organism evidence="5 6">
    <name type="scientific">Microbacterium luteolum</name>
    <name type="common">Aureobacterium luteolum</name>
    <dbReference type="NCBI Taxonomy" id="69367"/>
    <lineage>
        <taxon>Bacteria</taxon>
        <taxon>Bacillati</taxon>
        <taxon>Actinomycetota</taxon>
        <taxon>Actinomycetes</taxon>
        <taxon>Micrococcales</taxon>
        <taxon>Microbacteriaceae</taxon>
        <taxon>Microbacterium</taxon>
    </lineage>
</organism>
<feature type="domain" description="Transcriptional repressor PaaX-like C-terminal" evidence="3">
    <location>
        <begin position="230"/>
        <end position="296"/>
    </location>
</feature>
<evidence type="ECO:0000259" key="4">
    <source>
        <dbReference type="Pfam" id="PF20803"/>
    </source>
</evidence>
<feature type="domain" description="Transcriptional repressor PaaX-like N-terminal" evidence="2">
    <location>
        <begin position="48"/>
        <end position="111"/>
    </location>
</feature>
<dbReference type="Gene3D" id="1.20.58.1460">
    <property type="match status" value="1"/>
</dbReference>
<reference evidence="5 6" key="1">
    <citation type="submission" date="2021-06" db="EMBL/GenBank/DDBJ databases">
        <title>Genome-based taxonomic framework of Microbacterium strains isolated from marine environment, the description of four new species and reclassification of four preexisting species.</title>
        <authorList>
            <person name="Lee S.D."/>
            <person name="Kim S.-M."/>
            <person name="Byeon Y.-S."/>
            <person name="Yang H.L."/>
            <person name="Kim I.S."/>
        </authorList>
    </citation>
    <scope>NUCLEOTIDE SEQUENCE [LARGE SCALE GENOMIC DNA]</scope>
    <source>
        <strain evidence="5 6">KACC 14465</strain>
    </source>
</reference>
<name>A0ABY7XJH4_MICLT</name>
<evidence type="ECO:0000256" key="1">
    <source>
        <dbReference type="SAM" id="MobiDB-lite"/>
    </source>
</evidence>
<dbReference type="PANTHER" id="PTHR30319:SF1">
    <property type="entry name" value="TRANSCRIPTIONAL REPRESSOR PAAX"/>
    <property type="match status" value="1"/>
</dbReference>
<dbReference type="Pfam" id="PF08223">
    <property type="entry name" value="PaaX_C"/>
    <property type="match status" value="1"/>
</dbReference>
<dbReference type="InterPro" id="IPR012906">
    <property type="entry name" value="PaaX-like_N"/>
</dbReference>
<dbReference type="PIRSF" id="PIRSF020623">
    <property type="entry name" value="PaaX"/>
    <property type="match status" value="1"/>
</dbReference>
<dbReference type="InterPro" id="IPR011965">
    <property type="entry name" value="PaaX_trns_reg"/>
</dbReference>
<dbReference type="InterPro" id="IPR048846">
    <property type="entry name" value="PaaX-like_central"/>
</dbReference>
<dbReference type="EMBL" id="CP078075">
    <property type="protein sequence ID" value="WDM42239.1"/>
    <property type="molecule type" value="Genomic_DNA"/>
</dbReference>
<dbReference type="Pfam" id="PF07848">
    <property type="entry name" value="PaaX"/>
    <property type="match status" value="1"/>
</dbReference>
<keyword evidence="6" id="KW-1185">Reference proteome</keyword>
<gene>
    <name evidence="5" type="ORF">KV395_02665</name>
</gene>
<dbReference type="Pfam" id="PF20803">
    <property type="entry name" value="PaaX_M"/>
    <property type="match status" value="1"/>
</dbReference>
<evidence type="ECO:0000259" key="2">
    <source>
        <dbReference type="Pfam" id="PF07848"/>
    </source>
</evidence>
<feature type="domain" description="Transcriptional repressor PaaX-like central Cas2-like" evidence="4">
    <location>
        <begin position="136"/>
        <end position="203"/>
    </location>
</feature>